<dbReference type="InterPro" id="IPR023214">
    <property type="entry name" value="HAD_sf"/>
</dbReference>
<evidence type="ECO:0000313" key="1">
    <source>
        <dbReference type="EMBL" id="KRL82301.1"/>
    </source>
</evidence>
<name>A0A0R1TLR3_9LACO</name>
<dbReference type="SFLD" id="SFLDG01129">
    <property type="entry name" value="C1.5:_HAD__Beta-PGM__Phosphata"/>
    <property type="match status" value="1"/>
</dbReference>
<dbReference type="CDD" id="cd04305">
    <property type="entry name" value="HAD_Neu5Ac-Pase_like"/>
    <property type="match status" value="1"/>
</dbReference>
<gene>
    <name evidence="1" type="ORF">FC36_GL000989</name>
</gene>
<keyword evidence="1" id="KW-0378">Hydrolase</keyword>
<dbReference type="AlphaFoldDB" id="A0A0R1TLR3"/>
<dbReference type="InterPro" id="IPR041492">
    <property type="entry name" value="HAD_2"/>
</dbReference>
<dbReference type="Gene3D" id="3.40.50.1000">
    <property type="entry name" value="HAD superfamily/HAD-like"/>
    <property type="match status" value="1"/>
</dbReference>
<proteinExistence type="predicted"/>
<dbReference type="InterPro" id="IPR006439">
    <property type="entry name" value="HAD-SF_hydro_IA"/>
</dbReference>
<dbReference type="Proteomes" id="UP000051048">
    <property type="component" value="Unassembled WGS sequence"/>
</dbReference>
<dbReference type="SFLD" id="SFLDS00003">
    <property type="entry name" value="Haloacid_Dehalogenase"/>
    <property type="match status" value="1"/>
</dbReference>
<dbReference type="NCBIfam" id="TIGR02254">
    <property type="entry name" value="YjjG_YfnB"/>
    <property type="match status" value="1"/>
</dbReference>
<evidence type="ECO:0000313" key="2">
    <source>
        <dbReference type="Proteomes" id="UP000051048"/>
    </source>
</evidence>
<dbReference type="PANTHER" id="PTHR47478">
    <property type="match status" value="1"/>
</dbReference>
<organism evidence="1 2">
    <name type="scientific">Ligilactobacillus equi DSM 15833 = JCM 10991</name>
    <dbReference type="NCBI Taxonomy" id="1423740"/>
    <lineage>
        <taxon>Bacteria</taxon>
        <taxon>Bacillati</taxon>
        <taxon>Bacillota</taxon>
        <taxon>Bacilli</taxon>
        <taxon>Lactobacillales</taxon>
        <taxon>Lactobacillaceae</taxon>
        <taxon>Ligilactobacillus</taxon>
    </lineage>
</organism>
<protein>
    <submittedName>
        <fullName evidence="1">HAD superfamily hydrolase</fullName>
    </submittedName>
</protein>
<reference evidence="1 2" key="1">
    <citation type="journal article" date="2015" name="Genome Announc.">
        <title>Expanding the biotechnology potential of lactobacilli through comparative genomics of 213 strains and associated genera.</title>
        <authorList>
            <person name="Sun Z."/>
            <person name="Harris H.M."/>
            <person name="McCann A."/>
            <person name="Guo C."/>
            <person name="Argimon S."/>
            <person name="Zhang W."/>
            <person name="Yang X."/>
            <person name="Jeffery I.B."/>
            <person name="Cooney J.C."/>
            <person name="Kagawa T.F."/>
            <person name="Liu W."/>
            <person name="Song Y."/>
            <person name="Salvetti E."/>
            <person name="Wrobel A."/>
            <person name="Rasinkangas P."/>
            <person name="Parkhill J."/>
            <person name="Rea M.C."/>
            <person name="O'Sullivan O."/>
            <person name="Ritari J."/>
            <person name="Douillard F.P."/>
            <person name="Paul Ross R."/>
            <person name="Yang R."/>
            <person name="Briner A.E."/>
            <person name="Felis G.E."/>
            <person name="de Vos W.M."/>
            <person name="Barrangou R."/>
            <person name="Klaenhammer T.R."/>
            <person name="Caufield P.W."/>
            <person name="Cui Y."/>
            <person name="Zhang H."/>
            <person name="O'Toole P.W."/>
        </authorList>
    </citation>
    <scope>NUCLEOTIDE SEQUENCE [LARGE SCALE GENOMIC DNA]</scope>
    <source>
        <strain evidence="1 2">DSM 15833</strain>
    </source>
</reference>
<dbReference type="InterPro" id="IPR052550">
    <property type="entry name" value="Pyrimidine_5'-ntase_YjjG"/>
</dbReference>
<dbReference type="PATRIC" id="fig|1423740.3.peg.1059"/>
<dbReference type="InterPro" id="IPR023198">
    <property type="entry name" value="PGP-like_dom2"/>
</dbReference>
<dbReference type="InterPro" id="IPR036412">
    <property type="entry name" value="HAD-like_sf"/>
</dbReference>
<dbReference type="NCBIfam" id="TIGR01509">
    <property type="entry name" value="HAD-SF-IA-v3"/>
    <property type="match status" value="1"/>
</dbReference>
<dbReference type="NCBIfam" id="TIGR01549">
    <property type="entry name" value="HAD-SF-IA-v1"/>
    <property type="match status" value="1"/>
</dbReference>
<sequence>MFDIDDNLLDFQASEDIALGKMFTYVGLEDSPEVRARYHRYNRAMWSSLEKGYISREYLFLKRFASFLDKIYDIQVDNPQTLDDKYQTWLSQEHRLIPGALETLQTLKTQGYHLYVVTNGVASTQKQRLKDSGLNQYFEKVFISEEIGAQKPALAFFDYVFAHSEAKREESLVLGDTLSSDILGANNAGIDSVWFNPKWQPNHSEAKPTYAIKRWSDLGKFLEA</sequence>
<accession>A0A0R1TLR3</accession>
<dbReference type="STRING" id="1423740.FC36_GL000989"/>
<comment type="caution">
    <text evidence="1">The sequence shown here is derived from an EMBL/GenBank/DDBJ whole genome shotgun (WGS) entry which is preliminary data.</text>
</comment>
<dbReference type="EMBL" id="AZFH01000022">
    <property type="protein sequence ID" value="KRL82301.1"/>
    <property type="molecule type" value="Genomic_DNA"/>
</dbReference>
<dbReference type="SUPFAM" id="SSF56784">
    <property type="entry name" value="HAD-like"/>
    <property type="match status" value="1"/>
</dbReference>
<dbReference type="PANTHER" id="PTHR47478:SF1">
    <property type="entry name" value="PYRIMIDINE 5'-NUCLEOTIDASE YJJG"/>
    <property type="match status" value="1"/>
</dbReference>
<dbReference type="Pfam" id="PF13419">
    <property type="entry name" value="HAD_2"/>
    <property type="match status" value="1"/>
</dbReference>
<dbReference type="Gene3D" id="1.10.150.240">
    <property type="entry name" value="Putative phosphatase, domain 2"/>
    <property type="match status" value="1"/>
</dbReference>
<dbReference type="InterPro" id="IPR011951">
    <property type="entry name" value="HAD-SF_hydro_IA_YjjG/PynA"/>
</dbReference>
<dbReference type="GO" id="GO:0008253">
    <property type="term" value="F:5'-nucleotidase activity"/>
    <property type="evidence" value="ECO:0007669"/>
    <property type="project" value="InterPro"/>
</dbReference>